<feature type="transmembrane region" description="Helical" evidence="1">
    <location>
        <begin position="12"/>
        <end position="38"/>
    </location>
</feature>
<accession>A0A1H6Y7A5</accession>
<dbReference type="OrthoDB" id="226715at2157"/>
<dbReference type="Pfam" id="PF23928">
    <property type="entry name" value="DUF7266"/>
    <property type="match status" value="1"/>
</dbReference>
<name>A0A1H6Y7A5_9EURY</name>
<proteinExistence type="predicted"/>
<dbReference type="EMBL" id="FNYR01000060">
    <property type="protein sequence ID" value="SEJ37163.1"/>
    <property type="molecule type" value="Genomic_DNA"/>
</dbReference>
<dbReference type="KEGG" id="hae:halTADL_0271"/>
<dbReference type="Proteomes" id="UP000198888">
    <property type="component" value="Unassembled WGS sequence"/>
</dbReference>
<accession>A0A2H4PY99</accession>
<dbReference type="AlphaFoldDB" id="A0A1H6Y7A5"/>
<gene>
    <name evidence="2" type="ORF">SAMN05444271_1603</name>
</gene>
<keyword evidence="3" id="KW-1185">Reference proteome</keyword>
<sequence>MSLRRDRRAVSVTVGYVLMLAVAALLMGTLLTAGSGLIEGRSEQVVDDQLTVIGTQVASNIHEADRLAQVAHADANTTSATGAISLDVRLPQQVAGTRYRIEITSDTIILRSSNPDVRVNVTYPETAIPVSTTGQFNGGDVRIVYETPPAGSPVSTGRLEVEQ</sequence>
<dbReference type="GeneID" id="35001096"/>
<protein>
    <recommendedName>
        <fullName evidence="4">Secreted glycoprotein</fullName>
    </recommendedName>
</protein>
<dbReference type="RefSeq" id="WP_089673967.1">
    <property type="nucleotide sequence ID" value="NZ_CP024845.1"/>
</dbReference>
<evidence type="ECO:0000313" key="3">
    <source>
        <dbReference type="Proteomes" id="UP000198888"/>
    </source>
</evidence>
<dbReference type="InterPro" id="IPR055690">
    <property type="entry name" value="DUF7266"/>
</dbReference>
<keyword evidence="1" id="KW-0812">Transmembrane</keyword>
<evidence type="ECO:0000256" key="1">
    <source>
        <dbReference type="SAM" id="Phobius"/>
    </source>
</evidence>
<organism evidence="2 3">
    <name type="scientific">Halohasta litchfieldiae</name>
    <dbReference type="NCBI Taxonomy" id="1073996"/>
    <lineage>
        <taxon>Archaea</taxon>
        <taxon>Methanobacteriati</taxon>
        <taxon>Methanobacteriota</taxon>
        <taxon>Stenosarchaea group</taxon>
        <taxon>Halobacteria</taxon>
        <taxon>Halobacteriales</taxon>
        <taxon>Haloferacaceae</taxon>
        <taxon>Halohasta</taxon>
    </lineage>
</organism>
<keyword evidence="1" id="KW-1133">Transmembrane helix</keyword>
<evidence type="ECO:0008006" key="4">
    <source>
        <dbReference type="Google" id="ProtNLM"/>
    </source>
</evidence>
<reference evidence="2 3" key="1">
    <citation type="submission" date="2016-10" db="EMBL/GenBank/DDBJ databases">
        <authorList>
            <person name="de Groot N.N."/>
        </authorList>
    </citation>
    <scope>NUCLEOTIDE SEQUENCE [LARGE SCALE GENOMIC DNA]</scope>
    <source>
        <strain evidence="2 3">DSM 22187</strain>
    </source>
</reference>
<evidence type="ECO:0000313" key="2">
    <source>
        <dbReference type="EMBL" id="SEJ37163.1"/>
    </source>
</evidence>
<keyword evidence="1" id="KW-0472">Membrane</keyword>
<dbReference type="STRING" id="1073996.SAMN05444271_1603"/>